<dbReference type="EMBL" id="MG711462">
    <property type="protein sequence ID" value="AUV56435.1"/>
    <property type="molecule type" value="Genomic_DNA"/>
</dbReference>
<organism evidence="1 2">
    <name type="scientific">Faecalibacterium phage FP_Epona</name>
    <dbReference type="NCBI Taxonomy" id="2070182"/>
    <lineage>
        <taxon>Viruses</taxon>
        <taxon>Duplodnaviria</taxon>
        <taxon>Heunggongvirae</taxon>
        <taxon>Uroviricota</taxon>
        <taxon>Caudoviricetes</taxon>
        <taxon>Eponavirus</taxon>
        <taxon>Eponavirus epona</taxon>
    </lineage>
</organism>
<protein>
    <submittedName>
        <fullName evidence="1">Uncharacterized protein</fullName>
    </submittedName>
</protein>
<dbReference type="GeneID" id="54987543"/>
<accession>A0A2K9V2Z0</accession>
<proteinExistence type="predicted"/>
<dbReference type="Proteomes" id="UP000241510">
    <property type="component" value="Segment"/>
</dbReference>
<reference evidence="1 2" key="1">
    <citation type="submission" date="2017-12" db="EMBL/GenBank/DDBJ databases">
        <title>Phages infecting Faecalibacterium prausnitzii belong to novel viral genera that help decipher intestinal viromes.</title>
        <authorList>
            <person name="Petit M.-A."/>
            <person name="De Paepe M."/>
            <person name="Benevides L."/>
            <person name="Langella P."/>
        </authorList>
    </citation>
    <scope>NUCLEOTIDE SEQUENCE [LARGE SCALE GENOMIC DNA]</scope>
</reference>
<keyword evidence="2" id="KW-1185">Reference proteome</keyword>
<name>A0A2K9V2Z0_9CAUD</name>
<dbReference type="RefSeq" id="YP_009797133.1">
    <property type="nucleotide sequence ID" value="NC_047910.1"/>
</dbReference>
<dbReference type="KEGG" id="vg:54987543"/>
<evidence type="ECO:0000313" key="2">
    <source>
        <dbReference type="Proteomes" id="UP000241510"/>
    </source>
</evidence>
<evidence type="ECO:0000313" key="1">
    <source>
        <dbReference type="EMBL" id="AUV56435.1"/>
    </source>
</evidence>
<sequence length="47" mass="5215">MLGAILTIAALAAIGAFGYLLCWKAGEADDRAEQEQIERLNRKEEHK</sequence>